<gene>
    <name evidence="2" type="primary">orf214</name>
</gene>
<feature type="transmembrane region" description="Helical" evidence="1">
    <location>
        <begin position="49"/>
        <end position="70"/>
    </location>
</feature>
<geneLocation type="mitochondrion" evidence="2"/>
<reference evidence="2" key="1">
    <citation type="journal article" date="2020" name="Front. Microbiol.">
        <title>Detecting Introgression Between Members of the Fusarium fujikuroi and F. oxysporum Species Complexes by Comparative Mitogenomics.</title>
        <authorList>
            <person name="Brankovics B."/>
            <person name="van Diepeningen A.D."/>
            <person name="de Hoog G.S."/>
            <person name="van der Lee T.A.J."/>
            <person name="Waalwijk C."/>
        </authorList>
    </citation>
    <scope>NUCLEOTIDE SEQUENCE</scope>
    <source>
        <strain evidence="2">CBS 452.97</strain>
    </source>
</reference>
<dbReference type="EMBL" id="MT010929">
    <property type="protein sequence ID" value="QJQ35514.1"/>
    <property type="molecule type" value="Genomic_DNA"/>
</dbReference>
<dbReference type="AlphaFoldDB" id="A0A6M4B024"/>
<keyword evidence="2" id="KW-0496">Mitochondrion</keyword>
<organism evidence="2">
    <name type="scientific">Fusarium begoniae</name>
    <dbReference type="NCBI Taxonomy" id="48487"/>
    <lineage>
        <taxon>Eukaryota</taxon>
        <taxon>Fungi</taxon>
        <taxon>Dikarya</taxon>
        <taxon>Ascomycota</taxon>
        <taxon>Pezizomycotina</taxon>
        <taxon>Sordariomycetes</taxon>
        <taxon>Hypocreomycetidae</taxon>
        <taxon>Hypocreales</taxon>
        <taxon>Nectriaceae</taxon>
        <taxon>Fusarium</taxon>
        <taxon>Fusarium fujikuroi species complex</taxon>
    </lineage>
</organism>
<evidence type="ECO:0000256" key="1">
    <source>
        <dbReference type="SAM" id="Phobius"/>
    </source>
</evidence>
<feature type="transmembrane region" description="Helical" evidence="1">
    <location>
        <begin position="12"/>
        <end position="29"/>
    </location>
</feature>
<accession>A0A6M4B024</accession>
<keyword evidence="1" id="KW-0812">Transmembrane</keyword>
<sequence>MEQGILVALCQILKIITMKINLTTLLYYYHKFIYGLIYFTMRYFNENNVFTVIGVLSVLLSSTVFTISILNSWDIMSNPGIVQSMEQFDVPIEIIQRGEDKGDKTLNECNKLILKFLNLFNTNNTFTVSAFPEELKNHFYIQGGSSKNWDVISARETYYCFSGGDEMEIMNYDKYLYKSSYHAHKAGLYVETLYHILNDLKSINDNLYSYTNNM</sequence>
<keyword evidence="1" id="KW-0472">Membrane</keyword>
<name>A0A6M4B024_9HYPO</name>
<reference evidence="2" key="2">
    <citation type="submission" date="2020-01" db="EMBL/GenBank/DDBJ databases">
        <authorList>
            <person name="Brankovics B."/>
            <person name="Van Diepeningen A.D."/>
            <person name="De Hoog G.S."/>
            <person name="Van Der Lee T.A.J."/>
            <person name="Waalwijk C."/>
        </authorList>
    </citation>
    <scope>NUCLEOTIDE SEQUENCE</scope>
    <source>
        <strain evidence="2">CBS 452.97</strain>
    </source>
</reference>
<keyword evidence="1" id="KW-1133">Transmembrane helix</keyword>
<protein>
    <submittedName>
        <fullName evidence="2">Uncharacterized protein</fullName>
    </submittedName>
</protein>
<evidence type="ECO:0000313" key="2">
    <source>
        <dbReference type="EMBL" id="QJQ35514.1"/>
    </source>
</evidence>
<proteinExistence type="predicted"/>